<accession>A0A0U1DV32</accession>
<evidence type="ECO:0000313" key="3">
    <source>
        <dbReference type="EMBL" id="CQD22248.1"/>
    </source>
</evidence>
<dbReference type="AlphaFoldDB" id="A0A0U1DV32"/>
<protein>
    <recommendedName>
        <fullName evidence="2">Reverse transcriptase domain-containing protein</fullName>
    </recommendedName>
</protein>
<name>A0A0U1DV32_9MYCO</name>
<proteinExistence type="predicted"/>
<reference evidence="4" key="1">
    <citation type="submission" date="2015-03" db="EMBL/GenBank/DDBJ databases">
        <authorList>
            <person name="Urmite Genomes"/>
        </authorList>
    </citation>
    <scope>NUCLEOTIDE SEQUENCE [LARGE SCALE GENOMIC DNA]</scope>
    <source>
        <strain evidence="4">CSUR P1344</strain>
    </source>
</reference>
<dbReference type="InterPro" id="IPR000477">
    <property type="entry name" value="RT_dom"/>
</dbReference>
<dbReference type="EMBL" id="CTEC01000002">
    <property type="protein sequence ID" value="CQD22248.1"/>
    <property type="molecule type" value="Genomic_DNA"/>
</dbReference>
<dbReference type="PROSITE" id="PS50878">
    <property type="entry name" value="RT_POL"/>
    <property type="match status" value="1"/>
</dbReference>
<sequence>MAFRRIPLNELFDFDLRLFDQHARYEGRWSDEQLKAIVERLGLPPGKNLSCAIASFARSLVLDAKTDNHGIHFSRDRNKYADRYLVDGDPYNTYYFTTKAADWLQAHYGCEQLRGAHVAGRESAEYCSPELMEAIGDLVDPLEPRARPARPELIIVRDAHKKNTRYSDTSETKAMRDRMWIFNDHLAQRDIRRRCQMVEVPLLRRVFNLSFERGGRLYGWGESYQGLPKEQRAEFTEVIDGIVQPFVEIDYPAHHFRLAYAQARKKMPPGDPYDIPGFDRGLVKLACLISFNAQDKKDAVGALMGESGCSYDDAKAVIRAVRRKHYRIREYFYSDIGARLMRTDSDMSVEIMKRVMAITGRCPLPMHDSFLVPACDAEVLAQVMEEFAAEYGVEADLSITGAALGGKENNTSSIPTPYMADQSAELRIFPSAQIASAASPTSIDCPSRPPNGSAGPPSLIDNPTGFALWLRDRNAEDKAAMEHAVMPAHLRRNGARSWGEKYVELAQHAGWIIAEDEISRRNALQAEHEQWIDALRAQDREQNRLLTKAVEEKLALSAARRARQEAKIAALIDAICDYVGAHPGANQTAIVKAMGQQAGVFFFTAEIARCFTDDVRQAIEWAGGRLRREKDGRAYRHYLVTE</sequence>
<dbReference type="Proteomes" id="UP000199601">
    <property type="component" value="Unassembled WGS sequence"/>
</dbReference>
<organism evidence="3 4">
    <name type="scientific">Mycobacterium europaeum</name>
    <dbReference type="NCBI Taxonomy" id="761804"/>
    <lineage>
        <taxon>Bacteria</taxon>
        <taxon>Bacillati</taxon>
        <taxon>Actinomycetota</taxon>
        <taxon>Actinomycetes</taxon>
        <taxon>Mycobacteriales</taxon>
        <taxon>Mycobacteriaceae</taxon>
        <taxon>Mycobacterium</taxon>
        <taxon>Mycobacterium simiae complex</taxon>
    </lineage>
</organism>
<feature type="region of interest" description="Disordered" evidence="1">
    <location>
        <begin position="439"/>
        <end position="459"/>
    </location>
</feature>
<keyword evidence="4" id="KW-1185">Reference proteome</keyword>
<dbReference type="RefSeq" id="WP_090423155.1">
    <property type="nucleotide sequence ID" value="NZ_CTEC01000002.1"/>
</dbReference>
<evidence type="ECO:0000313" key="4">
    <source>
        <dbReference type="Proteomes" id="UP000199601"/>
    </source>
</evidence>
<evidence type="ECO:0000259" key="2">
    <source>
        <dbReference type="PROSITE" id="PS50878"/>
    </source>
</evidence>
<evidence type="ECO:0000256" key="1">
    <source>
        <dbReference type="SAM" id="MobiDB-lite"/>
    </source>
</evidence>
<feature type="domain" description="Reverse transcriptase" evidence="2">
    <location>
        <begin position="1"/>
        <end position="139"/>
    </location>
</feature>
<gene>
    <name evidence="3" type="ORF">BN000_05544</name>
</gene>